<dbReference type="RefSeq" id="WP_048450894.1">
    <property type="nucleotide sequence ID" value="NZ_LABZ01000069.1"/>
</dbReference>
<accession>A0A0J6T4P4</accession>
<keyword evidence="2" id="KW-1185">Reference proteome</keyword>
<evidence type="ECO:0000313" key="1">
    <source>
        <dbReference type="EMBL" id="KMO42415.1"/>
    </source>
</evidence>
<proteinExistence type="predicted"/>
<gene>
    <name evidence="1" type="ORF">VQ03_10910</name>
</gene>
<protein>
    <submittedName>
        <fullName evidence="1">Serine--tRNA ligase</fullName>
    </submittedName>
</protein>
<dbReference type="Pfam" id="PF08893">
    <property type="entry name" value="DUF1839"/>
    <property type="match status" value="1"/>
</dbReference>
<dbReference type="GO" id="GO:0016874">
    <property type="term" value="F:ligase activity"/>
    <property type="evidence" value="ECO:0007669"/>
    <property type="project" value="UniProtKB-KW"/>
</dbReference>
<comment type="caution">
    <text evidence="1">The sequence shown here is derived from an EMBL/GenBank/DDBJ whole genome shotgun (WGS) entry which is preliminary data.</text>
</comment>
<dbReference type="OrthoDB" id="8477651at2"/>
<name>A0A0J6T4P4_9HYPH</name>
<dbReference type="PATRIC" id="fig|1187852.3.peg.6037"/>
<dbReference type="InterPro" id="IPR014989">
    <property type="entry name" value="DUF1839"/>
</dbReference>
<dbReference type="EMBL" id="LABZ01000069">
    <property type="protein sequence ID" value="KMO42415.1"/>
    <property type="molecule type" value="Genomic_DNA"/>
</dbReference>
<dbReference type="Proteomes" id="UP000036449">
    <property type="component" value="Unassembled WGS sequence"/>
</dbReference>
<dbReference type="AlphaFoldDB" id="A0A0J6T4P4"/>
<keyword evidence="1" id="KW-0436">Ligase</keyword>
<organism evidence="1 2">
    <name type="scientific">Methylobacterium tarhaniae</name>
    <dbReference type="NCBI Taxonomy" id="1187852"/>
    <lineage>
        <taxon>Bacteria</taxon>
        <taxon>Pseudomonadati</taxon>
        <taxon>Pseudomonadota</taxon>
        <taxon>Alphaproteobacteria</taxon>
        <taxon>Hyphomicrobiales</taxon>
        <taxon>Methylobacteriaceae</taxon>
        <taxon>Methylobacterium</taxon>
    </lineage>
</organism>
<sequence>MSAALALPIEAPRTETSAAPRSAPHALHAPDRTWPETNCYVDLWIELLHLRGLSPEAMLGFTLRQDFEGDQFTFFKPKAADIEALYGLEVLELALYEDLESHSLIQAARGFPVLVEVDAFFLPDTAGTTYGREASKTTIAILALDPERRVLDYLHNAGRFTLDGADYDGIFARGRLLPYAEFVKPCGPPLSPAELPGAALALLRRHRAHAPDRNPVTAFREALAGKADAFVQRPLTAFHAYAFNTTRQLGANFELLGSHLAWLAEVGAGPFGEAAEAATRLAQEAKAFQFQLARAFARGKLAGLPERLSAAEATYAAVFAALDRALAPDREPVRSA</sequence>
<reference evidence="1 2" key="1">
    <citation type="submission" date="2015-03" db="EMBL/GenBank/DDBJ databases">
        <title>Genome sequencing of Methylobacterium tarhaniae DSM 25844.</title>
        <authorList>
            <person name="Chaudhry V."/>
            <person name="Patil P.B."/>
        </authorList>
    </citation>
    <scope>NUCLEOTIDE SEQUENCE [LARGE SCALE GENOMIC DNA]</scope>
    <source>
        <strain evidence="1 2">DSM 25844</strain>
    </source>
</reference>
<evidence type="ECO:0000313" key="2">
    <source>
        <dbReference type="Proteomes" id="UP000036449"/>
    </source>
</evidence>